<keyword evidence="4" id="KW-1185">Reference proteome</keyword>
<dbReference type="Proteomes" id="UP000319263">
    <property type="component" value="Chromosome"/>
</dbReference>
<dbReference type="Gene3D" id="3.90.190.10">
    <property type="entry name" value="Protein tyrosine phosphatase superfamily"/>
    <property type="match status" value="1"/>
</dbReference>
<dbReference type="PROSITE" id="PS00383">
    <property type="entry name" value="TYR_PHOSPHATASE_1"/>
    <property type="match status" value="1"/>
</dbReference>
<dbReference type="PROSITE" id="PS50056">
    <property type="entry name" value="TYR_PHOSPHATASE_2"/>
    <property type="match status" value="1"/>
</dbReference>
<gene>
    <name evidence="3" type="ORF">FOE78_01880</name>
</gene>
<feature type="domain" description="Tyrosine specific protein phosphatases" evidence="2">
    <location>
        <begin position="157"/>
        <end position="192"/>
    </location>
</feature>
<dbReference type="InterPro" id="IPR016130">
    <property type="entry name" value="Tyr_Pase_AS"/>
</dbReference>
<evidence type="ECO:0000313" key="4">
    <source>
        <dbReference type="Proteomes" id="UP000319263"/>
    </source>
</evidence>
<dbReference type="AlphaFoldDB" id="A0A516PUL3"/>
<dbReference type="KEGG" id="mik:FOE78_01880"/>
<dbReference type="OrthoDB" id="1188001at2"/>
<dbReference type="EMBL" id="CP041692">
    <property type="protein sequence ID" value="QDP94833.1"/>
    <property type="molecule type" value="Genomic_DNA"/>
</dbReference>
<organism evidence="3 4">
    <name type="scientific">Microlunatus elymi</name>
    <dbReference type="NCBI Taxonomy" id="2596828"/>
    <lineage>
        <taxon>Bacteria</taxon>
        <taxon>Bacillati</taxon>
        <taxon>Actinomycetota</taxon>
        <taxon>Actinomycetes</taxon>
        <taxon>Propionibacteriales</taxon>
        <taxon>Propionibacteriaceae</taxon>
        <taxon>Microlunatus</taxon>
    </lineage>
</organism>
<proteinExistence type="inferred from homology"/>
<dbReference type="PANTHER" id="PTHR31126">
    <property type="entry name" value="TYROSINE-PROTEIN PHOSPHATASE"/>
    <property type="match status" value="1"/>
</dbReference>
<dbReference type="InterPro" id="IPR029021">
    <property type="entry name" value="Prot-tyrosine_phosphatase-like"/>
</dbReference>
<dbReference type="InterPro" id="IPR000387">
    <property type="entry name" value="Tyr_Pase_dom"/>
</dbReference>
<sequence>MTRVTANWIDLETLVNLRDLGGTPTTDGGTVAAGRLLRSDNLQSLTDSDIRALLDLGLTDVIDLRSDLEDAQEGPGPLTKVSEVTIHHHSLFKENLTEAQTETQLTEQINELSPEDLIAKEEIIGKALPWTEVVKPTIQVDDESASFYLSYLVDRPDSVLASLRAIAHAPGAALVHCAAGKDRTGTIVALSLRLVGAEPQAVIDDYAASSERIERILDKLARSDTYRDNVRSQTVAAQTTHPETMQLFLEYVDSEYGSVDRLLAGFGWTDEDTAAMRTKLLAES</sequence>
<dbReference type="InterPro" id="IPR026893">
    <property type="entry name" value="Tyr/Ser_Pase_IphP-type"/>
</dbReference>
<name>A0A516PUL3_9ACTN</name>
<dbReference type="PANTHER" id="PTHR31126:SF1">
    <property type="entry name" value="TYROSINE SPECIFIC PROTEIN PHOSPHATASES DOMAIN-CONTAINING PROTEIN"/>
    <property type="match status" value="1"/>
</dbReference>
<dbReference type="SUPFAM" id="SSF52799">
    <property type="entry name" value="(Phosphotyrosine protein) phosphatases II"/>
    <property type="match status" value="1"/>
</dbReference>
<comment type="similarity">
    <text evidence="1">Belongs to the protein-tyrosine phosphatase family.</text>
</comment>
<dbReference type="GO" id="GO:0004721">
    <property type="term" value="F:phosphoprotein phosphatase activity"/>
    <property type="evidence" value="ECO:0007669"/>
    <property type="project" value="InterPro"/>
</dbReference>
<evidence type="ECO:0000256" key="1">
    <source>
        <dbReference type="ARBA" id="ARBA00009580"/>
    </source>
</evidence>
<dbReference type="Pfam" id="PF13350">
    <property type="entry name" value="Y_phosphatase3"/>
    <property type="match status" value="1"/>
</dbReference>
<protein>
    <submittedName>
        <fullName evidence="3">Tyrosine-protein phosphatase</fullName>
    </submittedName>
</protein>
<accession>A0A516PUL3</accession>
<evidence type="ECO:0000259" key="2">
    <source>
        <dbReference type="PROSITE" id="PS50056"/>
    </source>
</evidence>
<reference evidence="3 4" key="1">
    <citation type="submission" date="2019-07" db="EMBL/GenBank/DDBJ databases">
        <title>Microlunatus dokdonensis sp. nov. isolated from the rhizospheric soil of the wild plant Elymus tsukushiensis.</title>
        <authorList>
            <person name="Ghim S.-Y."/>
            <person name="Hwang Y.-J."/>
            <person name="Son J.-S."/>
            <person name="Shin J.-H."/>
        </authorList>
    </citation>
    <scope>NUCLEOTIDE SEQUENCE [LARGE SCALE GENOMIC DNA]</scope>
    <source>
        <strain evidence="3 4">KUDC0627</strain>
    </source>
</reference>
<evidence type="ECO:0000313" key="3">
    <source>
        <dbReference type="EMBL" id="QDP94833.1"/>
    </source>
</evidence>